<sequence>MTYTENGGQVDVGSCVSTFSRDGKFVLNKNGTNFDGTWNEVKNENLHTFKLNVLSSDTSLLKTNGIWQVVIATSTHIDITDPDEGKRRTVHFNR</sequence>
<protein>
    <recommendedName>
        <fullName evidence="3">Lipocalin-like domain-containing protein</fullName>
    </recommendedName>
</protein>
<proteinExistence type="predicted"/>
<gene>
    <name evidence="1" type="ORF">SAE01_36970</name>
</gene>
<dbReference type="Proteomes" id="UP000321513">
    <property type="component" value="Unassembled WGS sequence"/>
</dbReference>
<organism evidence="1 2">
    <name type="scientific">Segetibacter aerophilus</name>
    <dbReference type="NCBI Taxonomy" id="670293"/>
    <lineage>
        <taxon>Bacteria</taxon>
        <taxon>Pseudomonadati</taxon>
        <taxon>Bacteroidota</taxon>
        <taxon>Chitinophagia</taxon>
        <taxon>Chitinophagales</taxon>
        <taxon>Chitinophagaceae</taxon>
        <taxon>Segetibacter</taxon>
    </lineage>
</organism>
<evidence type="ECO:0000313" key="1">
    <source>
        <dbReference type="EMBL" id="GEO11201.1"/>
    </source>
</evidence>
<reference evidence="1 2" key="1">
    <citation type="submission" date="2019-07" db="EMBL/GenBank/DDBJ databases">
        <title>Whole genome shotgun sequence of Segetibacter aerophilus NBRC 106135.</title>
        <authorList>
            <person name="Hosoyama A."/>
            <person name="Uohara A."/>
            <person name="Ohji S."/>
            <person name="Ichikawa N."/>
        </authorList>
    </citation>
    <scope>NUCLEOTIDE SEQUENCE [LARGE SCALE GENOMIC DNA]</scope>
    <source>
        <strain evidence="1 2">NBRC 106135</strain>
    </source>
</reference>
<evidence type="ECO:0000313" key="2">
    <source>
        <dbReference type="Proteomes" id="UP000321513"/>
    </source>
</evidence>
<comment type="caution">
    <text evidence="1">The sequence shown here is derived from an EMBL/GenBank/DDBJ whole genome shotgun (WGS) entry which is preliminary data.</text>
</comment>
<dbReference type="AlphaFoldDB" id="A0A512BGV5"/>
<evidence type="ECO:0008006" key="3">
    <source>
        <dbReference type="Google" id="ProtNLM"/>
    </source>
</evidence>
<dbReference type="EMBL" id="BJYT01000017">
    <property type="protein sequence ID" value="GEO11201.1"/>
    <property type="molecule type" value="Genomic_DNA"/>
</dbReference>
<name>A0A512BGV5_9BACT</name>
<accession>A0A512BGV5</accession>
<keyword evidence="2" id="KW-1185">Reference proteome</keyword>